<dbReference type="Pfam" id="PF13242">
    <property type="entry name" value="Hydrolase_like"/>
    <property type="match status" value="1"/>
</dbReference>
<dbReference type="EMBL" id="BOOQ01000062">
    <property type="protein sequence ID" value="GII51188.1"/>
    <property type="molecule type" value="Genomic_DNA"/>
</dbReference>
<evidence type="ECO:0000259" key="1">
    <source>
        <dbReference type="Pfam" id="PF13276"/>
    </source>
</evidence>
<dbReference type="Pfam" id="PF13276">
    <property type="entry name" value="HTH_21"/>
    <property type="match status" value="1"/>
</dbReference>
<comment type="caution">
    <text evidence="2">The sequence shown here is derived from an EMBL/GenBank/DDBJ whole genome shotgun (WGS) entry which is preliminary data.</text>
</comment>
<evidence type="ECO:0000313" key="3">
    <source>
        <dbReference type="Proteomes" id="UP000644610"/>
    </source>
</evidence>
<dbReference type="InterPro" id="IPR023214">
    <property type="entry name" value="HAD_sf"/>
</dbReference>
<evidence type="ECO:0000313" key="2">
    <source>
        <dbReference type="EMBL" id="GII51188.1"/>
    </source>
</evidence>
<dbReference type="InterPro" id="IPR025948">
    <property type="entry name" value="HTH-like_dom"/>
</dbReference>
<protein>
    <recommendedName>
        <fullName evidence="1">HTH-like domain-containing protein</fullName>
    </recommendedName>
</protein>
<accession>A0A8J3UTV7</accession>
<feature type="domain" description="HTH-like" evidence="1">
    <location>
        <begin position="10"/>
        <end position="65"/>
    </location>
</feature>
<keyword evidence="3" id="KW-1185">Reference proteome</keyword>
<dbReference type="Gene3D" id="3.40.50.1000">
    <property type="entry name" value="HAD superfamily/HAD-like"/>
    <property type="match status" value="1"/>
</dbReference>
<gene>
    <name evidence="2" type="ORF">Psi02_76120</name>
</gene>
<reference evidence="2" key="1">
    <citation type="submission" date="2021-01" db="EMBL/GenBank/DDBJ databases">
        <title>Whole genome shotgun sequence of Planotetraspora silvatica NBRC 100141.</title>
        <authorList>
            <person name="Komaki H."/>
            <person name="Tamura T."/>
        </authorList>
    </citation>
    <scope>NUCLEOTIDE SEQUENCE</scope>
    <source>
        <strain evidence="2">NBRC 100141</strain>
    </source>
</reference>
<dbReference type="Proteomes" id="UP000644610">
    <property type="component" value="Unassembled WGS sequence"/>
</dbReference>
<name>A0A8J3UTV7_9ACTN</name>
<proteinExistence type="predicted"/>
<dbReference type="InterPro" id="IPR036412">
    <property type="entry name" value="HAD-like_sf"/>
</dbReference>
<sequence length="124" mass="13533">MRAPTLREQRRADLDAAITAHFAASSGTYGLPRITRDLQHDGWRVSDNTVARMAALGLVARRRRQPQSLTRQGKRGALCVIAAKRCGTTLAEGGWVIGDNLIADIAGGRAAGLRTNWIDRDTWP</sequence>
<organism evidence="2 3">
    <name type="scientific">Planotetraspora silvatica</name>
    <dbReference type="NCBI Taxonomy" id="234614"/>
    <lineage>
        <taxon>Bacteria</taxon>
        <taxon>Bacillati</taxon>
        <taxon>Actinomycetota</taxon>
        <taxon>Actinomycetes</taxon>
        <taxon>Streptosporangiales</taxon>
        <taxon>Streptosporangiaceae</taxon>
        <taxon>Planotetraspora</taxon>
    </lineage>
</organism>
<dbReference type="RefSeq" id="WP_239095496.1">
    <property type="nucleotide sequence ID" value="NZ_BAAAKY010000004.1"/>
</dbReference>
<dbReference type="SUPFAM" id="SSF56784">
    <property type="entry name" value="HAD-like"/>
    <property type="match status" value="1"/>
</dbReference>
<dbReference type="AlphaFoldDB" id="A0A8J3UTV7"/>